<evidence type="ECO:0000313" key="2">
    <source>
        <dbReference type="Proteomes" id="UP001246858"/>
    </source>
</evidence>
<dbReference type="EC" id="4.2.1.126" evidence="1"/>
<dbReference type="EMBL" id="JAVDTF010000002">
    <property type="protein sequence ID" value="MDR6783936.1"/>
    <property type="molecule type" value="Genomic_DNA"/>
</dbReference>
<gene>
    <name evidence="1" type="ORF">J2X78_002501</name>
</gene>
<reference evidence="1" key="1">
    <citation type="submission" date="2023-07" db="EMBL/GenBank/DDBJ databases">
        <title>Sorghum-associated microbial communities from plants grown in Nebraska, USA.</title>
        <authorList>
            <person name="Schachtman D."/>
        </authorList>
    </citation>
    <scope>NUCLEOTIDE SEQUENCE</scope>
    <source>
        <strain evidence="1">2697</strain>
    </source>
</reference>
<proteinExistence type="predicted"/>
<evidence type="ECO:0000313" key="1">
    <source>
        <dbReference type="EMBL" id="MDR6783936.1"/>
    </source>
</evidence>
<accession>A0ACC6KXP7</accession>
<dbReference type="Proteomes" id="UP001246858">
    <property type="component" value="Unassembled WGS sequence"/>
</dbReference>
<name>A0ACC6KXP7_9SPHI</name>
<organism evidence="1 2">
    <name type="scientific">Pedobacter africanus</name>
    <dbReference type="NCBI Taxonomy" id="151894"/>
    <lineage>
        <taxon>Bacteria</taxon>
        <taxon>Pseudomonadati</taxon>
        <taxon>Bacteroidota</taxon>
        <taxon>Sphingobacteriia</taxon>
        <taxon>Sphingobacteriales</taxon>
        <taxon>Sphingobacteriaceae</taxon>
        <taxon>Pedobacter</taxon>
    </lineage>
</organism>
<keyword evidence="2" id="KW-1185">Reference proteome</keyword>
<protein>
    <submittedName>
        <fullName evidence="1">N-acetylmuramic acid 6-phosphate etherase</fullName>
        <ecNumber evidence="1">4.2.1.126</ecNumber>
    </submittedName>
</protein>
<comment type="caution">
    <text evidence="1">The sequence shown here is derived from an EMBL/GenBank/DDBJ whole genome shotgun (WGS) entry which is preliminary data.</text>
</comment>
<sequence length="278" mass="29742">MTSITEQSSLYDQLENRSVEELTGYINQEDEKVAAAIKAVLPDINKLITAIVDKLKAGGRMFYLGAGSGGRLSVLDVIELPTTYGLPKGTYNSILAGGIDRLADALEEKEDDLNEGWDALLKAGINPGDIVVGISASGTTPFVLEALKKCRAANVTTGCIVSNPATPIAEQADYPVVVITGPEFITGSTRMKCGTAQKMLFDMISTTVMIRLGRVEGNSMVNVKLINDKILDRAVKILMQKAGIEDYAEAKSILLAHGSVKAAMDKLNSYGRATKKNN</sequence>
<keyword evidence="1" id="KW-0456">Lyase</keyword>